<keyword evidence="1" id="KW-0472">Membrane</keyword>
<proteinExistence type="predicted"/>
<evidence type="ECO:0000313" key="3">
    <source>
        <dbReference type="Proteomes" id="UP001549291"/>
    </source>
</evidence>
<name>A0ABV2RXB9_BRAJP</name>
<dbReference type="GeneID" id="64069913"/>
<comment type="caution">
    <text evidence="2">The sequence shown here is derived from an EMBL/GenBank/DDBJ whole genome shotgun (WGS) entry which is preliminary data.</text>
</comment>
<keyword evidence="1" id="KW-0812">Transmembrane</keyword>
<feature type="transmembrane region" description="Helical" evidence="1">
    <location>
        <begin position="37"/>
        <end position="59"/>
    </location>
</feature>
<protein>
    <submittedName>
        <fullName evidence="2">Uncharacterized protein</fullName>
    </submittedName>
</protein>
<reference evidence="2 3" key="1">
    <citation type="submission" date="2024-06" db="EMBL/GenBank/DDBJ databases">
        <title>Genomic Encyclopedia of Type Strains, Phase V (KMG-V): Genome sequencing to study the core and pangenomes of soil and plant-associated prokaryotes.</title>
        <authorList>
            <person name="Whitman W."/>
        </authorList>
    </citation>
    <scope>NUCLEOTIDE SEQUENCE [LARGE SCALE GENOMIC DNA]</scope>
    <source>
        <strain evidence="2 3">USDA 160</strain>
    </source>
</reference>
<keyword evidence="3" id="KW-1185">Reference proteome</keyword>
<evidence type="ECO:0000256" key="1">
    <source>
        <dbReference type="SAM" id="Phobius"/>
    </source>
</evidence>
<gene>
    <name evidence="2" type="ORF">ABIF63_005658</name>
</gene>
<dbReference type="Proteomes" id="UP001549291">
    <property type="component" value="Unassembled WGS sequence"/>
</dbReference>
<keyword evidence="1" id="KW-1133">Transmembrane helix</keyword>
<sequence length="61" mass="6806">MDDDEIDDVISFLVKRVITPPGRWVLEQVGDPSPTEIASLITGLAFWAFVVFLVFALVLGW</sequence>
<organism evidence="2 3">
    <name type="scientific">Bradyrhizobium japonicum</name>
    <dbReference type="NCBI Taxonomy" id="375"/>
    <lineage>
        <taxon>Bacteria</taxon>
        <taxon>Pseudomonadati</taxon>
        <taxon>Pseudomonadota</taxon>
        <taxon>Alphaproteobacteria</taxon>
        <taxon>Hyphomicrobiales</taxon>
        <taxon>Nitrobacteraceae</taxon>
        <taxon>Bradyrhizobium</taxon>
    </lineage>
</organism>
<dbReference type="EMBL" id="JBEPTQ010000002">
    <property type="protein sequence ID" value="MET4721552.1"/>
    <property type="molecule type" value="Genomic_DNA"/>
</dbReference>
<dbReference type="RefSeq" id="WP_014495161.1">
    <property type="nucleotide sequence ID" value="NZ_BJNK01000009.1"/>
</dbReference>
<evidence type="ECO:0000313" key="2">
    <source>
        <dbReference type="EMBL" id="MET4721552.1"/>
    </source>
</evidence>
<accession>A0ABV2RXB9</accession>